<evidence type="ECO:0000256" key="5">
    <source>
        <dbReference type="HAMAP-Rule" id="MF_00265"/>
    </source>
</evidence>
<dbReference type="HAMAP" id="MF_00265">
    <property type="entry name" value="VapC_Nob1"/>
    <property type="match status" value="1"/>
</dbReference>
<evidence type="ECO:0000313" key="8">
    <source>
        <dbReference type="Proteomes" id="UP001500975"/>
    </source>
</evidence>
<dbReference type="EMBL" id="BAABGJ010000015">
    <property type="protein sequence ID" value="GAA4339933.1"/>
    <property type="molecule type" value="Genomic_DNA"/>
</dbReference>
<evidence type="ECO:0000313" key="7">
    <source>
        <dbReference type="EMBL" id="GAA4339933.1"/>
    </source>
</evidence>
<dbReference type="RefSeq" id="WP_345537534.1">
    <property type="nucleotide sequence ID" value="NZ_BAABGJ010000015.1"/>
</dbReference>
<keyword evidence="2 5" id="KW-0540">Nuclease</keyword>
<keyword evidence="1 5" id="KW-1277">Toxin-antitoxin system</keyword>
<dbReference type="PANTHER" id="PTHR39664">
    <property type="match status" value="1"/>
</dbReference>
<dbReference type="Proteomes" id="UP001500975">
    <property type="component" value="Unassembled WGS sequence"/>
</dbReference>
<sequence length="132" mass="14702">MAALDTNVLVRYLVQDDERQLAAASRLIRRCVETNEAMFVPISVSLELEWVLRSNFKFSKTEVIETLSVLLAADELVFESEGAVELALRWYAHGTADYSDCMHAALAALAGHQPLWTFDRSASKVDGARLLT</sequence>
<dbReference type="Pfam" id="PF01850">
    <property type="entry name" value="PIN"/>
    <property type="match status" value="1"/>
</dbReference>
<name>A0ABP8HIT7_9BURK</name>
<reference evidence="8" key="1">
    <citation type="journal article" date="2019" name="Int. J. Syst. Evol. Microbiol.">
        <title>The Global Catalogue of Microorganisms (GCM) 10K type strain sequencing project: providing services to taxonomists for standard genome sequencing and annotation.</title>
        <authorList>
            <consortium name="The Broad Institute Genomics Platform"/>
            <consortium name="The Broad Institute Genome Sequencing Center for Infectious Disease"/>
            <person name="Wu L."/>
            <person name="Ma J."/>
        </authorList>
    </citation>
    <scope>NUCLEOTIDE SEQUENCE [LARGE SCALE GENOMIC DNA]</scope>
    <source>
        <strain evidence="8">JCM 17804</strain>
    </source>
</reference>
<proteinExistence type="inferred from homology"/>
<gene>
    <name evidence="5" type="primary">vapC</name>
    <name evidence="7" type="ORF">GCM10023165_19620</name>
</gene>
<feature type="domain" description="PIN" evidence="6">
    <location>
        <begin position="4"/>
        <end position="127"/>
    </location>
</feature>
<comment type="cofactor">
    <cofactor evidence="5">
        <name>Mg(2+)</name>
        <dbReference type="ChEBI" id="CHEBI:18420"/>
    </cofactor>
</comment>
<evidence type="ECO:0000256" key="4">
    <source>
        <dbReference type="ARBA" id="ARBA00022801"/>
    </source>
</evidence>
<accession>A0ABP8HIT7</accession>
<dbReference type="PANTHER" id="PTHR39664:SF2">
    <property type="entry name" value="NUCLEIC ACID-BINDING PROTEIN, CONTAINING PIN DOMAIN-RELATED"/>
    <property type="match status" value="1"/>
</dbReference>
<keyword evidence="4 5" id="KW-0378">Hydrolase</keyword>
<keyword evidence="8" id="KW-1185">Reference proteome</keyword>
<dbReference type="Gene3D" id="3.40.50.1010">
    <property type="entry name" value="5'-nuclease"/>
    <property type="match status" value="1"/>
</dbReference>
<evidence type="ECO:0000256" key="1">
    <source>
        <dbReference type="ARBA" id="ARBA00022649"/>
    </source>
</evidence>
<evidence type="ECO:0000256" key="2">
    <source>
        <dbReference type="ARBA" id="ARBA00022722"/>
    </source>
</evidence>
<feature type="binding site" evidence="5">
    <location>
        <position position="100"/>
    </location>
    <ligand>
        <name>Mg(2+)</name>
        <dbReference type="ChEBI" id="CHEBI:18420"/>
    </ligand>
</feature>
<protein>
    <recommendedName>
        <fullName evidence="5">Ribonuclease VapC</fullName>
        <shortName evidence="5">RNase VapC</shortName>
        <ecNumber evidence="5">3.1.-.-</ecNumber>
    </recommendedName>
    <alternativeName>
        <fullName evidence="5">Toxin VapC</fullName>
    </alternativeName>
</protein>
<evidence type="ECO:0000256" key="3">
    <source>
        <dbReference type="ARBA" id="ARBA00022723"/>
    </source>
</evidence>
<keyword evidence="5" id="KW-0460">Magnesium</keyword>
<comment type="caution">
    <text evidence="7">The sequence shown here is derived from an EMBL/GenBank/DDBJ whole genome shotgun (WGS) entry which is preliminary data.</text>
</comment>
<dbReference type="InterPro" id="IPR022907">
    <property type="entry name" value="VapC_family"/>
</dbReference>
<comment type="function">
    <text evidence="5">Toxic component of a toxin-antitoxin (TA) system. An RNase.</text>
</comment>
<keyword evidence="5" id="KW-0800">Toxin</keyword>
<feature type="binding site" evidence="5">
    <location>
        <position position="5"/>
    </location>
    <ligand>
        <name>Mg(2+)</name>
        <dbReference type="ChEBI" id="CHEBI:18420"/>
    </ligand>
</feature>
<organism evidence="7 8">
    <name type="scientific">Variovorax defluvii</name>
    <dbReference type="NCBI Taxonomy" id="913761"/>
    <lineage>
        <taxon>Bacteria</taxon>
        <taxon>Pseudomonadati</taxon>
        <taxon>Pseudomonadota</taxon>
        <taxon>Betaproteobacteria</taxon>
        <taxon>Burkholderiales</taxon>
        <taxon>Comamonadaceae</taxon>
        <taxon>Variovorax</taxon>
    </lineage>
</organism>
<evidence type="ECO:0000259" key="6">
    <source>
        <dbReference type="Pfam" id="PF01850"/>
    </source>
</evidence>
<dbReference type="InterPro" id="IPR002716">
    <property type="entry name" value="PIN_dom"/>
</dbReference>
<dbReference type="SUPFAM" id="SSF88723">
    <property type="entry name" value="PIN domain-like"/>
    <property type="match status" value="1"/>
</dbReference>
<dbReference type="InterPro" id="IPR029060">
    <property type="entry name" value="PIN-like_dom_sf"/>
</dbReference>
<comment type="similarity">
    <text evidence="5">Belongs to the PINc/VapC protein family.</text>
</comment>
<dbReference type="EC" id="3.1.-.-" evidence="5"/>
<keyword evidence="3 5" id="KW-0479">Metal-binding</keyword>
<dbReference type="CDD" id="cd18683">
    <property type="entry name" value="PIN_VapC-like"/>
    <property type="match status" value="1"/>
</dbReference>